<dbReference type="AlphaFoldDB" id="A0A8D8DDW4"/>
<dbReference type="EMBL" id="HBUE01156233">
    <property type="protein sequence ID" value="CAG6507862.1"/>
    <property type="molecule type" value="Transcribed_RNA"/>
</dbReference>
<reference evidence="1" key="1">
    <citation type="submission" date="2021-05" db="EMBL/GenBank/DDBJ databases">
        <authorList>
            <person name="Alioto T."/>
            <person name="Alioto T."/>
            <person name="Gomez Garrido J."/>
        </authorList>
    </citation>
    <scope>NUCLEOTIDE SEQUENCE</scope>
</reference>
<accession>A0A8D8DDW4</accession>
<sequence>MTAFNWLLSPHLLAQAKKRQRKRKRCVVFAPGYLSVELGIRSCQFRVYQPTVASAIMTGAVSRVAKMLPSFRDSQQGHSLSITSFLFLDHTLLTLSLLFSQKTL</sequence>
<proteinExistence type="predicted"/>
<evidence type="ECO:0000313" key="1">
    <source>
        <dbReference type="EMBL" id="CAG6507862.1"/>
    </source>
</evidence>
<protein>
    <submittedName>
        <fullName evidence="1">(northern house mosquito) hypothetical protein</fullName>
    </submittedName>
</protein>
<organism evidence="1">
    <name type="scientific">Culex pipiens</name>
    <name type="common">House mosquito</name>
    <dbReference type="NCBI Taxonomy" id="7175"/>
    <lineage>
        <taxon>Eukaryota</taxon>
        <taxon>Metazoa</taxon>
        <taxon>Ecdysozoa</taxon>
        <taxon>Arthropoda</taxon>
        <taxon>Hexapoda</taxon>
        <taxon>Insecta</taxon>
        <taxon>Pterygota</taxon>
        <taxon>Neoptera</taxon>
        <taxon>Endopterygota</taxon>
        <taxon>Diptera</taxon>
        <taxon>Nematocera</taxon>
        <taxon>Culicoidea</taxon>
        <taxon>Culicidae</taxon>
        <taxon>Culicinae</taxon>
        <taxon>Culicini</taxon>
        <taxon>Culex</taxon>
        <taxon>Culex</taxon>
    </lineage>
</organism>
<name>A0A8D8DDW4_CULPI</name>
<dbReference type="EMBL" id="HBUE01261334">
    <property type="protein sequence ID" value="CAG6559209.1"/>
    <property type="molecule type" value="Transcribed_RNA"/>
</dbReference>
<dbReference type="EMBL" id="HBUE01156235">
    <property type="protein sequence ID" value="CAG6507863.1"/>
    <property type="molecule type" value="Transcribed_RNA"/>
</dbReference>
<dbReference type="EMBL" id="HBUE01261336">
    <property type="protein sequence ID" value="CAG6559210.1"/>
    <property type="molecule type" value="Transcribed_RNA"/>
</dbReference>